<evidence type="ECO:0000256" key="1">
    <source>
        <dbReference type="ARBA" id="ARBA00004442"/>
    </source>
</evidence>
<organism evidence="7">
    <name type="scientific">Oxalobacter aliiformigenes</name>
    <dbReference type="NCBI Taxonomy" id="2946593"/>
    <lineage>
        <taxon>Bacteria</taxon>
        <taxon>Pseudomonadati</taxon>
        <taxon>Pseudomonadota</taxon>
        <taxon>Betaproteobacteria</taxon>
        <taxon>Burkholderiales</taxon>
        <taxon>Oxalobacteraceae</taxon>
        <taxon>Oxalobacter</taxon>
    </lineage>
</organism>
<dbReference type="Proteomes" id="UP001164819">
    <property type="component" value="Chromosome"/>
</dbReference>
<dbReference type="SUPFAM" id="SSF103088">
    <property type="entry name" value="OmpA-like"/>
    <property type="match status" value="1"/>
</dbReference>
<dbReference type="PANTHER" id="PTHR30329:SF21">
    <property type="entry name" value="LIPOPROTEIN YIAD-RELATED"/>
    <property type="match status" value="1"/>
</dbReference>
<dbReference type="Gene3D" id="3.30.1330.60">
    <property type="entry name" value="OmpA-like domain"/>
    <property type="match status" value="1"/>
</dbReference>
<gene>
    <name evidence="7" type="ORF">NB646_08030</name>
</gene>
<comment type="subcellular location">
    <subcellularLocation>
        <location evidence="1">Cell outer membrane</location>
    </subcellularLocation>
</comment>
<evidence type="ECO:0000256" key="2">
    <source>
        <dbReference type="ARBA" id="ARBA00023136"/>
    </source>
</evidence>
<dbReference type="Pfam" id="PF13488">
    <property type="entry name" value="Gly-zipper_Omp"/>
    <property type="match status" value="1"/>
</dbReference>
<dbReference type="GO" id="GO:0009279">
    <property type="term" value="C:cell outer membrane"/>
    <property type="evidence" value="ECO:0007669"/>
    <property type="project" value="UniProtKB-SubCell"/>
</dbReference>
<feature type="domain" description="OmpA-like" evidence="6">
    <location>
        <begin position="99"/>
        <end position="217"/>
    </location>
</feature>
<dbReference type="RefSeq" id="WP_269315733.1">
    <property type="nucleotide sequence ID" value="NZ_CP098251.1"/>
</dbReference>
<dbReference type="InterPro" id="IPR006664">
    <property type="entry name" value="OMP_bac"/>
</dbReference>
<accession>A0A9E9NTP0</accession>
<dbReference type="PROSITE" id="PS51257">
    <property type="entry name" value="PROKAR_LIPOPROTEIN"/>
    <property type="match status" value="1"/>
</dbReference>
<dbReference type="InterPro" id="IPR006665">
    <property type="entry name" value="OmpA-like"/>
</dbReference>
<keyword evidence="3" id="KW-0998">Cell outer membrane</keyword>
<keyword evidence="2 4" id="KW-0472">Membrane</keyword>
<feature type="signal peptide" evidence="5">
    <location>
        <begin position="1"/>
        <end position="22"/>
    </location>
</feature>
<dbReference type="PROSITE" id="PS51123">
    <property type="entry name" value="OMPA_2"/>
    <property type="match status" value="1"/>
</dbReference>
<keyword evidence="5" id="KW-0732">Signal</keyword>
<name>A0A9E9NTP0_9BURK</name>
<proteinExistence type="predicted"/>
<evidence type="ECO:0000313" key="7">
    <source>
        <dbReference type="EMBL" id="WAV90782.1"/>
    </source>
</evidence>
<protein>
    <submittedName>
        <fullName evidence="7">OmpA family protein</fullName>
    </submittedName>
</protein>
<dbReference type="InterPro" id="IPR036737">
    <property type="entry name" value="OmpA-like_sf"/>
</dbReference>
<dbReference type="PRINTS" id="PR01021">
    <property type="entry name" value="OMPADOMAIN"/>
</dbReference>
<dbReference type="PRINTS" id="PR01023">
    <property type="entry name" value="NAFLGMOTY"/>
</dbReference>
<dbReference type="CDD" id="cd07185">
    <property type="entry name" value="OmpA_C-like"/>
    <property type="match status" value="1"/>
</dbReference>
<evidence type="ECO:0000256" key="3">
    <source>
        <dbReference type="ARBA" id="ARBA00023237"/>
    </source>
</evidence>
<dbReference type="InterPro" id="IPR039567">
    <property type="entry name" value="Gly-zipper"/>
</dbReference>
<feature type="chain" id="PRO_5039528696" evidence="5">
    <location>
        <begin position="23"/>
        <end position="218"/>
    </location>
</feature>
<dbReference type="AlphaFoldDB" id="A0A9E9NTP0"/>
<reference evidence="7" key="1">
    <citation type="journal article" date="2022" name="Front. Microbiol.">
        <title>New perspectives on an old grouping: The genomic and phenotypic variability of Oxalobacter formigenes and the implications for calcium oxalate stone prevention.</title>
        <authorList>
            <person name="Chmiel J.A."/>
            <person name="Carr C."/>
            <person name="Stuivenberg G.A."/>
            <person name="Venema R."/>
            <person name="Chanyi R.M."/>
            <person name="Al K.F."/>
            <person name="Giguere D."/>
            <person name="Say H."/>
            <person name="Akouris P.P."/>
            <person name="Dominguez Romero S.A."/>
            <person name="Kwong A."/>
            <person name="Tai V."/>
            <person name="Koval S.F."/>
            <person name="Razvi H."/>
            <person name="Bjazevic J."/>
            <person name="Burton J.P."/>
        </authorList>
    </citation>
    <scope>NUCLEOTIDE SEQUENCE</scope>
    <source>
        <strain evidence="7">OxK</strain>
    </source>
</reference>
<dbReference type="InterPro" id="IPR050330">
    <property type="entry name" value="Bact_OuterMem_StrucFunc"/>
</dbReference>
<evidence type="ECO:0000256" key="5">
    <source>
        <dbReference type="SAM" id="SignalP"/>
    </source>
</evidence>
<dbReference type="EMBL" id="CP098251">
    <property type="protein sequence ID" value="WAV90782.1"/>
    <property type="molecule type" value="Genomic_DNA"/>
</dbReference>
<dbReference type="PANTHER" id="PTHR30329">
    <property type="entry name" value="STATOR ELEMENT OF FLAGELLAR MOTOR COMPLEX"/>
    <property type="match status" value="1"/>
</dbReference>
<evidence type="ECO:0000259" key="6">
    <source>
        <dbReference type="PROSITE" id="PS51123"/>
    </source>
</evidence>
<dbReference type="Pfam" id="PF00691">
    <property type="entry name" value="OmpA"/>
    <property type="match status" value="1"/>
</dbReference>
<evidence type="ECO:0000256" key="4">
    <source>
        <dbReference type="PROSITE-ProRule" id="PRU00473"/>
    </source>
</evidence>
<sequence length="218" mass="22478">MRTKLTACALVTTLAITGCANMNDTQKKTATGAGAGAVAGAVLGAVTGPGGWGRAAVGAAIGGLVGGGAGYLWGNHMEKQKQEMQTATQGTGVEVVQTQDNRIKVSIPSDISFATNSATLSPQFKTILRDLATTLKNNPSTSITVIGYTDNTGTDAINIPLSRQRAESVMNYLVSQGVSSSRFTVEGKGSSDPIANNDTAAGRAQNRRVEIYVGERAK</sequence>